<feature type="domain" description="Beta-ketoacyl-[acyl-carrier-protein] synthase III C-terminal" evidence="14">
    <location>
        <begin position="241"/>
        <end position="328"/>
    </location>
</feature>
<evidence type="ECO:0000256" key="12">
    <source>
        <dbReference type="ARBA" id="ARBA00051096"/>
    </source>
</evidence>
<accession>A0A5J5INL8</accession>
<dbReference type="Gene3D" id="3.40.47.10">
    <property type="match status" value="1"/>
</dbReference>
<dbReference type="Pfam" id="PF08541">
    <property type="entry name" value="ACP_syn_III_C"/>
    <property type="match status" value="1"/>
</dbReference>
<feature type="active site" evidence="13">
    <location>
        <position position="117"/>
    </location>
</feature>
<keyword evidence="6 13" id="KW-0808">Transferase</keyword>
<keyword evidence="9 13" id="KW-0275">Fatty acid biosynthesis</keyword>
<dbReference type="EC" id="2.3.1.180" evidence="3 13"/>
<dbReference type="InterPro" id="IPR004655">
    <property type="entry name" value="FabH"/>
</dbReference>
<reference evidence="16 17" key="1">
    <citation type="submission" date="2019-09" db="EMBL/GenBank/DDBJ databases">
        <title>Draft genome sequence of Ginsengibacter sp. BR5-29.</title>
        <authorList>
            <person name="Im W.-T."/>
        </authorList>
    </citation>
    <scope>NUCLEOTIDE SEQUENCE [LARGE SCALE GENOMIC DNA]</scope>
    <source>
        <strain evidence="16 17">BR5-29</strain>
    </source>
</reference>
<dbReference type="GO" id="GO:0005737">
    <property type="term" value="C:cytoplasm"/>
    <property type="evidence" value="ECO:0007669"/>
    <property type="project" value="UniProtKB-SubCell"/>
</dbReference>
<comment type="subcellular location">
    <subcellularLocation>
        <location evidence="13">Cytoplasm</location>
    </subcellularLocation>
</comment>
<feature type="domain" description="Beta-ketoacyl-[acyl-carrier-protein] synthase III N-terminal" evidence="15">
    <location>
        <begin position="111"/>
        <end position="189"/>
    </location>
</feature>
<feature type="active site" evidence="13">
    <location>
        <position position="287"/>
    </location>
</feature>
<keyword evidence="10 13" id="KW-0511">Multifunctional enzyme</keyword>
<dbReference type="GO" id="GO:0033818">
    <property type="term" value="F:beta-ketoacyl-acyl-carrier-protein synthase III activity"/>
    <property type="evidence" value="ECO:0007669"/>
    <property type="project" value="UniProtKB-UniRule"/>
</dbReference>
<comment type="function">
    <text evidence="13">Catalyzes the condensation reaction of fatty acid synthesis by the addition to an acyl acceptor of two carbons from malonyl-ACP. Catalyzes the first condensation reaction which initiates fatty acid synthesis and may therefore play a role in governing the total rate of fatty acid production. Possesses both acetoacetyl-ACP synthase and acetyl transacylase activities. Its substrate specificity determines the biosynthesis of branched-chain and/or straight-chain of fatty acids.</text>
</comment>
<dbReference type="PANTHER" id="PTHR34069:SF2">
    <property type="entry name" value="BETA-KETOACYL-[ACYL-CARRIER-PROTEIN] SYNTHASE III"/>
    <property type="match status" value="1"/>
</dbReference>
<comment type="subunit">
    <text evidence="13">Homodimer.</text>
</comment>
<keyword evidence="11 13" id="KW-0012">Acyltransferase</keyword>
<dbReference type="GO" id="GO:0004315">
    <property type="term" value="F:3-oxoacyl-[acyl-carrier-protein] synthase activity"/>
    <property type="evidence" value="ECO:0007669"/>
    <property type="project" value="InterPro"/>
</dbReference>
<evidence type="ECO:0000256" key="10">
    <source>
        <dbReference type="ARBA" id="ARBA00023268"/>
    </source>
</evidence>
<evidence type="ECO:0000259" key="14">
    <source>
        <dbReference type="Pfam" id="PF08541"/>
    </source>
</evidence>
<comment type="similarity">
    <text evidence="2 13">Belongs to the thiolase-like superfamily. FabH family.</text>
</comment>
<comment type="pathway">
    <text evidence="1 13">Lipid metabolism; fatty acid biosynthesis.</text>
</comment>
<evidence type="ECO:0000256" key="8">
    <source>
        <dbReference type="ARBA" id="ARBA00023098"/>
    </source>
</evidence>
<evidence type="ECO:0000256" key="13">
    <source>
        <dbReference type="HAMAP-Rule" id="MF_01815"/>
    </source>
</evidence>
<evidence type="ECO:0000256" key="2">
    <source>
        <dbReference type="ARBA" id="ARBA00008642"/>
    </source>
</evidence>
<dbReference type="Pfam" id="PF08545">
    <property type="entry name" value="ACP_syn_III"/>
    <property type="match status" value="1"/>
</dbReference>
<dbReference type="NCBIfam" id="TIGR00747">
    <property type="entry name" value="fabH"/>
    <property type="match status" value="1"/>
</dbReference>
<evidence type="ECO:0000256" key="3">
    <source>
        <dbReference type="ARBA" id="ARBA00012333"/>
    </source>
</evidence>
<dbReference type="NCBIfam" id="NF006829">
    <property type="entry name" value="PRK09352.1"/>
    <property type="match status" value="1"/>
</dbReference>
<keyword evidence="5 13" id="KW-0444">Lipid biosynthesis</keyword>
<dbReference type="FunFam" id="3.40.47.10:FF:000004">
    <property type="entry name" value="3-oxoacyl-[acyl-carrier-protein] synthase 3"/>
    <property type="match status" value="1"/>
</dbReference>
<evidence type="ECO:0000256" key="1">
    <source>
        <dbReference type="ARBA" id="ARBA00005194"/>
    </source>
</evidence>
<protein>
    <recommendedName>
        <fullName evidence="3 13">Beta-ketoacyl-[acyl-carrier-protein] synthase III</fullName>
        <shortName evidence="13">Beta-ketoacyl-ACP synthase III</shortName>
        <shortName evidence="13">KAS III</shortName>
        <ecNumber evidence="3 13">2.3.1.180</ecNumber>
    </recommendedName>
    <alternativeName>
        <fullName evidence="13">3-oxoacyl-[acyl-carrier-protein] synthase 3</fullName>
    </alternativeName>
    <alternativeName>
        <fullName evidence="13">3-oxoacyl-[acyl-carrier-protein] synthase III</fullName>
    </alternativeName>
</protein>
<dbReference type="Proteomes" id="UP000326903">
    <property type="component" value="Unassembled WGS sequence"/>
</dbReference>
<evidence type="ECO:0000256" key="11">
    <source>
        <dbReference type="ARBA" id="ARBA00023315"/>
    </source>
</evidence>
<comment type="caution">
    <text evidence="16">The sequence shown here is derived from an EMBL/GenBank/DDBJ whole genome shotgun (WGS) entry which is preliminary data.</text>
</comment>
<keyword evidence="8 13" id="KW-0443">Lipid metabolism</keyword>
<evidence type="ECO:0000313" key="16">
    <source>
        <dbReference type="EMBL" id="KAA9041514.1"/>
    </source>
</evidence>
<evidence type="ECO:0000256" key="9">
    <source>
        <dbReference type="ARBA" id="ARBA00023160"/>
    </source>
</evidence>
<comment type="catalytic activity">
    <reaction evidence="12">
        <text>malonyl-[ACP] + acetyl-CoA + H(+) = 3-oxobutanoyl-[ACP] + CO2 + CoA</text>
        <dbReference type="Rhea" id="RHEA:12080"/>
        <dbReference type="Rhea" id="RHEA-COMP:9623"/>
        <dbReference type="Rhea" id="RHEA-COMP:9625"/>
        <dbReference type="ChEBI" id="CHEBI:15378"/>
        <dbReference type="ChEBI" id="CHEBI:16526"/>
        <dbReference type="ChEBI" id="CHEBI:57287"/>
        <dbReference type="ChEBI" id="CHEBI:57288"/>
        <dbReference type="ChEBI" id="CHEBI:78449"/>
        <dbReference type="ChEBI" id="CHEBI:78450"/>
        <dbReference type="EC" id="2.3.1.180"/>
    </reaction>
    <physiologicalReaction direction="left-to-right" evidence="12">
        <dbReference type="Rhea" id="RHEA:12081"/>
    </physiologicalReaction>
</comment>
<evidence type="ECO:0000256" key="7">
    <source>
        <dbReference type="ARBA" id="ARBA00022832"/>
    </source>
</evidence>
<dbReference type="GO" id="GO:0044550">
    <property type="term" value="P:secondary metabolite biosynthetic process"/>
    <property type="evidence" value="ECO:0007669"/>
    <property type="project" value="TreeGrafter"/>
</dbReference>
<dbReference type="AlphaFoldDB" id="A0A5J5INL8"/>
<dbReference type="UniPathway" id="UPA00094"/>
<dbReference type="GO" id="GO:0006633">
    <property type="term" value="P:fatty acid biosynthetic process"/>
    <property type="evidence" value="ECO:0007669"/>
    <property type="project" value="UniProtKB-UniRule"/>
</dbReference>
<keyword evidence="4 13" id="KW-0963">Cytoplasm</keyword>
<evidence type="ECO:0000256" key="6">
    <source>
        <dbReference type="ARBA" id="ARBA00022679"/>
    </source>
</evidence>
<feature type="active site" evidence="13">
    <location>
        <position position="257"/>
    </location>
</feature>
<proteinExistence type="inferred from homology"/>
<feature type="region of interest" description="ACP-binding" evidence="13">
    <location>
        <begin position="258"/>
        <end position="262"/>
    </location>
</feature>
<keyword evidence="7 13" id="KW-0276">Fatty acid metabolism</keyword>
<evidence type="ECO:0000256" key="4">
    <source>
        <dbReference type="ARBA" id="ARBA00022490"/>
    </source>
</evidence>
<comment type="domain">
    <text evidence="13">The last Arg residue of the ACP-binding site is essential for the weak association between ACP/AcpP and FabH.</text>
</comment>
<gene>
    <name evidence="13" type="primary">fabH</name>
    <name evidence="16" type="ORF">FW778_05700</name>
</gene>
<organism evidence="16 17">
    <name type="scientific">Ginsengibacter hankyongi</name>
    <dbReference type="NCBI Taxonomy" id="2607284"/>
    <lineage>
        <taxon>Bacteria</taxon>
        <taxon>Pseudomonadati</taxon>
        <taxon>Bacteroidota</taxon>
        <taxon>Chitinophagia</taxon>
        <taxon>Chitinophagales</taxon>
        <taxon>Chitinophagaceae</taxon>
        <taxon>Ginsengibacter</taxon>
    </lineage>
</organism>
<dbReference type="InterPro" id="IPR013747">
    <property type="entry name" value="ACP_syn_III_C"/>
</dbReference>
<dbReference type="CDD" id="cd00830">
    <property type="entry name" value="KAS_III"/>
    <property type="match status" value="1"/>
</dbReference>
<name>A0A5J5INL8_9BACT</name>
<dbReference type="EMBL" id="VYQF01000001">
    <property type="protein sequence ID" value="KAA9041514.1"/>
    <property type="molecule type" value="Genomic_DNA"/>
</dbReference>
<dbReference type="HAMAP" id="MF_01815">
    <property type="entry name" value="FabH"/>
    <property type="match status" value="1"/>
</dbReference>
<evidence type="ECO:0000259" key="15">
    <source>
        <dbReference type="Pfam" id="PF08545"/>
    </source>
</evidence>
<keyword evidence="17" id="KW-1185">Reference proteome</keyword>
<dbReference type="InterPro" id="IPR016039">
    <property type="entry name" value="Thiolase-like"/>
</dbReference>
<dbReference type="InterPro" id="IPR013751">
    <property type="entry name" value="ACP_syn_III_N"/>
</dbReference>
<dbReference type="SUPFAM" id="SSF53901">
    <property type="entry name" value="Thiolase-like"/>
    <property type="match status" value="1"/>
</dbReference>
<dbReference type="RefSeq" id="WP_150413634.1">
    <property type="nucleotide sequence ID" value="NZ_VYQF01000001.1"/>
</dbReference>
<dbReference type="PANTHER" id="PTHR34069">
    <property type="entry name" value="3-OXOACYL-[ACYL-CARRIER-PROTEIN] SYNTHASE 3"/>
    <property type="match status" value="1"/>
</dbReference>
<evidence type="ECO:0000313" key="17">
    <source>
        <dbReference type="Proteomes" id="UP000326903"/>
    </source>
</evidence>
<evidence type="ECO:0000256" key="5">
    <source>
        <dbReference type="ARBA" id="ARBA00022516"/>
    </source>
</evidence>
<sequence length="335" mass="36296">MDKKITAAITAVGGYVPDYRLTNAELETMVDTNDEWIKSRTGVEERRILKGENKGVSEMAIPAVLELCKKRGIDPVEIDCLICCTVTPDMTFPATANIITYKIGAVNAFGFDLSAACSGFLFGVTTGASLIESGRYKKVVVVGTDKMSGIVDYSDRKTCVLFGDAAGAILLEPNEDGYGILDSLLKTDGSGAEYLKMVAGGSAKPASVETVLAKEHYIFQEGPSVFKFAVKGMADVSYELLERNHLTGDDIAWLVPHQANKRIIDATANRMGLSMDKVMINIQRYGNTTSATIPLCLWEWENQLKKGDLIVLAAFGGGFTWGATLVKWAYDTPNS</sequence>